<evidence type="ECO:0000313" key="8">
    <source>
        <dbReference type="Proteomes" id="UP000509750"/>
    </source>
</evidence>
<dbReference type="Pfam" id="PF08352">
    <property type="entry name" value="oligo_HPY"/>
    <property type="match status" value="1"/>
</dbReference>
<dbReference type="InterPro" id="IPR003439">
    <property type="entry name" value="ABC_transporter-like_ATP-bd"/>
</dbReference>
<dbReference type="InterPro" id="IPR050319">
    <property type="entry name" value="ABC_transp_ATP-bind"/>
</dbReference>
<dbReference type="PANTHER" id="PTHR43776">
    <property type="entry name" value="TRANSPORT ATP-BINDING PROTEIN"/>
    <property type="match status" value="1"/>
</dbReference>
<accession>A0A7D5GXP4</accession>
<dbReference type="NCBIfam" id="TIGR01727">
    <property type="entry name" value="oligo_HPY"/>
    <property type="match status" value="1"/>
</dbReference>
<dbReference type="GO" id="GO:0015833">
    <property type="term" value="P:peptide transport"/>
    <property type="evidence" value="ECO:0007669"/>
    <property type="project" value="InterPro"/>
</dbReference>
<evidence type="ECO:0000256" key="1">
    <source>
        <dbReference type="ARBA" id="ARBA00005417"/>
    </source>
</evidence>
<evidence type="ECO:0000256" key="5">
    <source>
        <dbReference type="SAM" id="MobiDB-lite"/>
    </source>
</evidence>
<gene>
    <name evidence="7" type="ORF">HUG10_01705</name>
</gene>
<dbReference type="InterPro" id="IPR027417">
    <property type="entry name" value="P-loop_NTPase"/>
</dbReference>
<organism evidence="7 8">
    <name type="scientific">Halorarum halophilum</name>
    <dbReference type="NCBI Taxonomy" id="2743090"/>
    <lineage>
        <taxon>Archaea</taxon>
        <taxon>Methanobacteriati</taxon>
        <taxon>Methanobacteriota</taxon>
        <taxon>Stenosarchaea group</taxon>
        <taxon>Halobacteria</taxon>
        <taxon>Halobacteriales</taxon>
        <taxon>Haloferacaceae</taxon>
        <taxon>Halorarum</taxon>
    </lineage>
</organism>
<dbReference type="PANTHER" id="PTHR43776:SF7">
    <property type="entry name" value="D,D-DIPEPTIDE TRANSPORT ATP-BINDING PROTEIN DDPF-RELATED"/>
    <property type="match status" value="1"/>
</dbReference>
<keyword evidence="3" id="KW-0547">Nucleotide-binding</keyword>
<dbReference type="SUPFAM" id="SSF52540">
    <property type="entry name" value="P-loop containing nucleoside triphosphate hydrolases"/>
    <property type="match status" value="1"/>
</dbReference>
<feature type="domain" description="ABC transporter" evidence="6">
    <location>
        <begin position="8"/>
        <end position="271"/>
    </location>
</feature>
<dbReference type="GO" id="GO:0016887">
    <property type="term" value="F:ATP hydrolysis activity"/>
    <property type="evidence" value="ECO:0007669"/>
    <property type="project" value="InterPro"/>
</dbReference>
<sequence length="518" mass="56769">MTEADPLLRVRGLRKYYYEDDTLFDRLLGREPTSVKAVDGVDLTVERGETLGLVGESGCGKSTTGETLLRLREATEGSVEFDGEDVLAMSSRELREFRKRAQIVFQDPFSSLDPRMTVGEIIAEGLSIHGLPEESPDDGRSKREWRRDRSMELLERVGLSAGQVDRYPHEFSGGQRQRVGIARALALDPEFIVLDEPVSALDVSVQAQILNLLDDLQDEYGLTYLFIAHDLSVVRHICDRVAVMYLGEVVETGRTDAIFEEAKHPYTNALLESVPRADVSEQGRRVDPLSGDVPSPRDPPSGCRFRTRCPEVIPPPGVEIEQSHYRNVMDLRDRLERGGFDADTVRERMDDPDAGAVEFKQAVRDEFDLGDIDGANMDTVEDALEILANDREDEAAARLRDRFESVCETESPVLPDREHPAACHLFHEGVAEHLDDDEGDDGPITEPEIGGPAGMAMNRPTPEETPETVESVDGGPSPSSEVGDGTGANDEDGGPTGNGTGDAADDDTAGRDDGSPKP</sequence>
<dbReference type="GO" id="GO:0005524">
    <property type="term" value="F:ATP binding"/>
    <property type="evidence" value="ECO:0007669"/>
    <property type="project" value="UniProtKB-KW"/>
</dbReference>
<dbReference type="Pfam" id="PF00005">
    <property type="entry name" value="ABC_tran"/>
    <property type="match status" value="1"/>
</dbReference>
<feature type="compositionally biased region" description="Basic and acidic residues" evidence="5">
    <location>
        <begin position="508"/>
        <end position="518"/>
    </location>
</feature>
<feature type="compositionally biased region" description="Basic and acidic residues" evidence="5">
    <location>
        <begin position="278"/>
        <end position="287"/>
    </location>
</feature>
<comment type="similarity">
    <text evidence="1">Belongs to the ABC transporter superfamily.</text>
</comment>
<protein>
    <submittedName>
        <fullName evidence="7">ABC transporter ATP-binding protein</fullName>
    </submittedName>
</protein>
<evidence type="ECO:0000313" key="7">
    <source>
        <dbReference type="EMBL" id="QLG26333.1"/>
    </source>
</evidence>
<feature type="region of interest" description="Disordered" evidence="5">
    <location>
        <begin position="278"/>
        <end position="302"/>
    </location>
</feature>
<evidence type="ECO:0000256" key="3">
    <source>
        <dbReference type="ARBA" id="ARBA00022741"/>
    </source>
</evidence>
<keyword evidence="8" id="KW-1185">Reference proteome</keyword>
<dbReference type="InterPro" id="IPR003593">
    <property type="entry name" value="AAA+_ATPase"/>
</dbReference>
<evidence type="ECO:0000256" key="4">
    <source>
        <dbReference type="ARBA" id="ARBA00022840"/>
    </source>
</evidence>
<dbReference type="FunFam" id="3.40.50.300:FF:000016">
    <property type="entry name" value="Oligopeptide ABC transporter ATP-binding component"/>
    <property type="match status" value="1"/>
</dbReference>
<dbReference type="GO" id="GO:0055085">
    <property type="term" value="P:transmembrane transport"/>
    <property type="evidence" value="ECO:0007669"/>
    <property type="project" value="UniProtKB-ARBA"/>
</dbReference>
<keyword evidence="2" id="KW-0813">Transport</keyword>
<dbReference type="CDD" id="cd03257">
    <property type="entry name" value="ABC_NikE_OppD_transporters"/>
    <property type="match status" value="1"/>
</dbReference>
<dbReference type="InterPro" id="IPR017871">
    <property type="entry name" value="ABC_transporter-like_CS"/>
</dbReference>
<reference evidence="7 8" key="1">
    <citation type="submission" date="2020-07" db="EMBL/GenBank/DDBJ databases">
        <title>Gai3-2, isolated from salt lake.</title>
        <authorList>
            <person name="Cui H."/>
            <person name="Shi X."/>
        </authorList>
    </citation>
    <scope>NUCLEOTIDE SEQUENCE [LARGE SCALE GENOMIC DNA]</scope>
    <source>
        <strain evidence="7 8">Gai3-2</strain>
    </source>
</reference>
<dbReference type="Proteomes" id="UP000509750">
    <property type="component" value="Chromosome"/>
</dbReference>
<feature type="compositionally biased region" description="Acidic residues" evidence="5">
    <location>
        <begin position="434"/>
        <end position="443"/>
    </location>
</feature>
<evidence type="ECO:0000259" key="6">
    <source>
        <dbReference type="PROSITE" id="PS50893"/>
    </source>
</evidence>
<dbReference type="OrthoDB" id="18209at2157"/>
<dbReference type="AlphaFoldDB" id="A0A7D5GXP4"/>
<name>A0A7D5GXP4_9EURY</name>
<dbReference type="PROSITE" id="PS50893">
    <property type="entry name" value="ABC_TRANSPORTER_2"/>
    <property type="match status" value="1"/>
</dbReference>
<dbReference type="GeneID" id="56027508"/>
<dbReference type="InterPro" id="IPR013563">
    <property type="entry name" value="Oligopep_ABC_C"/>
</dbReference>
<dbReference type="Gene3D" id="3.40.50.300">
    <property type="entry name" value="P-loop containing nucleotide triphosphate hydrolases"/>
    <property type="match status" value="1"/>
</dbReference>
<proteinExistence type="inferred from homology"/>
<dbReference type="EMBL" id="CP058529">
    <property type="protein sequence ID" value="QLG26333.1"/>
    <property type="molecule type" value="Genomic_DNA"/>
</dbReference>
<dbReference type="SMART" id="SM00382">
    <property type="entry name" value="AAA"/>
    <property type="match status" value="1"/>
</dbReference>
<dbReference type="KEGG" id="halg:HUG10_01705"/>
<evidence type="ECO:0000256" key="2">
    <source>
        <dbReference type="ARBA" id="ARBA00022448"/>
    </source>
</evidence>
<keyword evidence="4 7" id="KW-0067">ATP-binding</keyword>
<dbReference type="PROSITE" id="PS00211">
    <property type="entry name" value="ABC_TRANSPORTER_1"/>
    <property type="match status" value="1"/>
</dbReference>
<dbReference type="RefSeq" id="WP_179167908.1">
    <property type="nucleotide sequence ID" value="NZ_CP058529.1"/>
</dbReference>
<feature type="region of interest" description="Disordered" evidence="5">
    <location>
        <begin position="433"/>
        <end position="518"/>
    </location>
</feature>